<evidence type="ECO:0000313" key="1">
    <source>
        <dbReference type="EMBL" id="OKH49126.1"/>
    </source>
</evidence>
<proteinExistence type="predicted"/>
<dbReference type="EMBL" id="MRCG01000004">
    <property type="protein sequence ID" value="OKH49126.1"/>
    <property type="molecule type" value="Genomic_DNA"/>
</dbReference>
<dbReference type="Proteomes" id="UP000185557">
    <property type="component" value="Unassembled WGS sequence"/>
</dbReference>
<name>A0A1U7J7T6_9CYAN</name>
<gene>
    <name evidence="1" type="ORF">NIES30_08160</name>
</gene>
<evidence type="ECO:0000313" key="2">
    <source>
        <dbReference type="Proteomes" id="UP000185557"/>
    </source>
</evidence>
<protein>
    <submittedName>
        <fullName evidence="1">Uncharacterized protein</fullName>
    </submittedName>
</protein>
<keyword evidence="2" id="KW-1185">Reference proteome</keyword>
<dbReference type="AlphaFoldDB" id="A0A1U7J7T6"/>
<dbReference type="STRING" id="549789.NIES30_08160"/>
<organism evidence="1 2">
    <name type="scientific">Phormidium tenue NIES-30</name>
    <dbReference type="NCBI Taxonomy" id="549789"/>
    <lineage>
        <taxon>Bacteria</taxon>
        <taxon>Bacillati</taxon>
        <taxon>Cyanobacteriota</taxon>
        <taxon>Cyanophyceae</taxon>
        <taxon>Oscillatoriophycideae</taxon>
        <taxon>Oscillatoriales</taxon>
        <taxon>Oscillatoriaceae</taxon>
        <taxon>Phormidium</taxon>
    </lineage>
</organism>
<accession>A0A1U7J7T6</accession>
<comment type="caution">
    <text evidence="1">The sequence shown here is derived from an EMBL/GenBank/DDBJ whole genome shotgun (WGS) entry which is preliminary data.</text>
</comment>
<sequence length="62" mass="7153">MFDLLGSLPDTIEDEWIEQIETLDEKLDGYINAQKRVNGFDIRYNNDLDADIAINTLRSPSH</sequence>
<reference evidence="1 2" key="1">
    <citation type="submission" date="2016-11" db="EMBL/GenBank/DDBJ databases">
        <title>Draft Genome Sequences of Nine Cyanobacterial Strains from Diverse Habitats.</title>
        <authorList>
            <person name="Zhu T."/>
            <person name="Hou S."/>
            <person name="Lu X."/>
            <person name="Hess W.R."/>
        </authorList>
    </citation>
    <scope>NUCLEOTIDE SEQUENCE [LARGE SCALE GENOMIC DNA]</scope>
    <source>
        <strain evidence="1 2">NIES-30</strain>
    </source>
</reference>